<protein>
    <submittedName>
        <fullName evidence="2">Aste57867_1366 protein</fullName>
    </submittedName>
</protein>
<evidence type="ECO:0000313" key="2">
    <source>
        <dbReference type="EMBL" id="VFT78584.1"/>
    </source>
</evidence>
<sequence>MSSSTQEDATSGDPWYANESVLAQEVARAIAGYKGRFAAGCHVIPQGWVVYDVYEDDIETALDVPHARLRFHVESSCGYFTRPSVKAVRSRIRQLCQVVVDDDNDEGDTGILACLQPSFYYIEVAIEDAVGVRFELDVLLNYCSADGGKEAAGCVWDRHTGKLVGHWPGSYLSVEMTWIDAAMAARFVPHPADVIPTTEDKMYEASDHDTTFASLCPQVPIYCSLADGQNQLELLVVTVINLAFDERWFPQRVPRTLLDNAKAAYFKTVLGGEHEWATQLASEYLYLALYVDQDATKYY</sequence>
<reference evidence="1" key="2">
    <citation type="submission" date="2019-06" db="EMBL/GenBank/DDBJ databases">
        <title>Genomics analysis of Aphanomyces spp. identifies a new class of oomycete effector associated with host adaptation.</title>
        <authorList>
            <person name="Gaulin E."/>
        </authorList>
    </citation>
    <scope>NUCLEOTIDE SEQUENCE</scope>
    <source>
        <strain evidence="1">CBS 578.67</strain>
    </source>
</reference>
<keyword evidence="3" id="KW-1185">Reference proteome</keyword>
<reference evidence="2 3" key="1">
    <citation type="submission" date="2019-03" db="EMBL/GenBank/DDBJ databases">
        <authorList>
            <person name="Gaulin E."/>
            <person name="Dumas B."/>
        </authorList>
    </citation>
    <scope>NUCLEOTIDE SEQUENCE [LARGE SCALE GENOMIC DNA]</scope>
    <source>
        <strain evidence="2">CBS 568.67</strain>
    </source>
</reference>
<dbReference type="AlphaFoldDB" id="A0A485K5G0"/>
<gene>
    <name evidence="2" type="primary">Aste57867_1366</name>
    <name evidence="1" type="ORF">As57867_001365</name>
    <name evidence="2" type="ORF">ASTE57867_1366</name>
</gene>
<evidence type="ECO:0000313" key="1">
    <source>
        <dbReference type="EMBL" id="KAF0718950.1"/>
    </source>
</evidence>
<accession>A0A485K5G0</accession>
<dbReference type="Proteomes" id="UP000332933">
    <property type="component" value="Unassembled WGS sequence"/>
</dbReference>
<name>A0A485K5G0_9STRA</name>
<dbReference type="EMBL" id="VJMH01000105">
    <property type="protein sequence ID" value="KAF0718950.1"/>
    <property type="molecule type" value="Genomic_DNA"/>
</dbReference>
<dbReference type="EMBL" id="CAADRA010000105">
    <property type="protein sequence ID" value="VFT78584.1"/>
    <property type="molecule type" value="Genomic_DNA"/>
</dbReference>
<proteinExistence type="predicted"/>
<organism evidence="2 3">
    <name type="scientific">Aphanomyces stellatus</name>
    <dbReference type="NCBI Taxonomy" id="120398"/>
    <lineage>
        <taxon>Eukaryota</taxon>
        <taxon>Sar</taxon>
        <taxon>Stramenopiles</taxon>
        <taxon>Oomycota</taxon>
        <taxon>Saprolegniomycetes</taxon>
        <taxon>Saprolegniales</taxon>
        <taxon>Verrucalvaceae</taxon>
        <taxon>Aphanomyces</taxon>
    </lineage>
</organism>
<evidence type="ECO:0000313" key="3">
    <source>
        <dbReference type="Proteomes" id="UP000332933"/>
    </source>
</evidence>